<dbReference type="AlphaFoldDB" id="A0A087TFS4"/>
<evidence type="ECO:0000256" key="1">
    <source>
        <dbReference type="ARBA" id="ARBA00022729"/>
    </source>
</evidence>
<evidence type="ECO:0000256" key="5">
    <source>
        <dbReference type="ARBA" id="ARBA00078071"/>
    </source>
</evidence>
<sequence>MLLEFSVAFLFFLTSVSCQGSDVYPQFLGENRKEHLKHEPTYFVMASKMVRPGQVYRVTVSVFRTMFPINVRASIQRDGVELATAVQELKQNIPETLLLKVPTTSVPGVYKLRVEGNINGVLGGTAFINETQLTFSQRSMTIFIQTDRPIYKQGQTVRFRALPITTDLKAFPDAIDIYMLDPNRTIVRRWLSRQTNQGAVSLEYPLSQQPVYGKWTLQVIAQGQIEEQNFLVEEYYQTRFEVNVTMPSFFTDMEEYVYGIVEAK</sequence>
<feature type="chain" id="PRO_5001829698" description="TEP1-F" evidence="6">
    <location>
        <begin position="19"/>
        <end position="264"/>
    </location>
</feature>
<dbReference type="OrthoDB" id="6359008at2759"/>
<dbReference type="Gene3D" id="2.60.40.1930">
    <property type="match status" value="1"/>
</dbReference>
<dbReference type="PANTHER" id="PTHR11412">
    <property type="entry name" value="MACROGLOBULIN / COMPLEMENT"/>
    <property type="match status" value="1"/>
</dbReference>
<dbReference type="Gene3D" id="2.60.40.2950">
    <property type="match status" value="1"/>
</dbReference>
<evidence type="ECO:0000313" key="9">
    <source>
        <dbReference type="Proteomes" id="UP000054359"/>
    </source>
</evidence>
<gene>
    <name evidence="8" type="ORF">X975_09784</name>
</gene>
<keyword evidence="1 6" id="KW-0732">Signal</keyword>
<evidence type="ECO:0000259" key="7">
    <source>
        <dbReference type="Pfam" id="PF01835"/>
    </source>
</evidence>
<name>A0A087TFS4_STEMI</name>
<dbReference type="STRING" id="407821.A0A087TFS4"/>
<protein>
    <recommendedName>
        <fullName evidence="5">TEP1-F</fullName>
    </recommendedName>
</protein>
<evidence type="ECO:0000313" key="8">
    <source>
        <dbReference type="EMBL" id="KFM63963.1"/>
    </source>
</evidence>
<feature type="signal peptide" evidence="6">
    <location>
        <begin position="1"/>
        <end position="18"/>
    </location>
</feature>
<dbReference type="Proteomes" id="UP000054359">
    <property type="component" value="Unassembled WGS sequence"/>
</dbReference>
<dbReference type="InterPro" id="IPR050473">
    <property type="entry name" value="A2M/Complement_sys"/>
</dbReference>
<organism evidence="8 9">
    <name type="scientific">Stegodyphus mimosarum</name>
    <name type="common">African social velvet spider</name>
    <dbReference type="NCBI Taxonomy" id="407821"/>
    <lineage>
        <taxon>Eukaryota</taxon>
        <taxon>Metazoa</taxon>
        <taxon>Ecdysozoa</taxon>
        <taxon>Arthropoda</taxon>
        <taxon>Chelicerata</taxon>
        <taxon>Arachnida</taxon>
        <taxon>Araneae</taxon>
        <taxon>Araneomorphae</taxon>
        <taxon>Entelegynae</taxon>
        <taxon>Eresoidea</taxon>
        <taxon>Eresidae</taxon>
        <taxon>Stegodyphus</taxon>
    </lineage>
</organism>
<comment type="function">
    <text evidence="3">Binds covalently through a thioester bond to the pathogen surface resulting in pathogen clearance.</text>
</comment>
<comment type="subunit">
    <text evidence="4">Heterodimer of a TEP1-N chain and an TEP1-C chain non-covalently linked. Forms a complex composed of TEP1-N and TEP1-C heterodimer, LRIM1 and APL1C; the interaction stabilizes TEP1-N and TEP1-C heterodimer, prevents its binding to tissues while circulating in the hemolymph and protects the thioester bond from hydrolysis. Mature TEP1 and to a lesser extent full-length TEP1 interact with SPCLIP1; the interaction is induced by microbial infection.</text>
</comment>
<keyword evidence="9" id="KW-1185">Reference proteome</keyword>
<evidence type="ECO:0000256" key="2">
    <source>
        <dbReference type="ARBA" id="ARBA00023180"/>
    </source>
</evidence>
<feature type="non-terminal residue" evidence="8">
    <location>
        <position position="264"/>
    </location>
</feature>
<reference evidence="8 9" key="1">
    <citation type="submission" date="2013-11" db="EMBL/GenBank/DDBJ databases">
        <title>Genome sequencing of Stegodyphus mimosarum.</title>
        <authorList>
            <person name="Bechsgaard J."/>
        </authorList>
    </citation>
    <scope>NUCLEOTIDE SEQUENCE [LARGE SCALE GENOMIC DNA]</scope>
</reference>
<dbReference type="PANTHER" id="PTHR11412:SF172">
    <property type="entry name" value="LD23292P"/>
    <property type="match status" value="1"/>
</dbReference>
<dbReference type="FunFam" id="2.60.40.1930:FF:000001">
    <property type="entry name" value="CD109 isoform 3"/>
    <property type="match status" value="1"/>
</dbReference>
<evidence type="ECO:0000256" key="6">
    <source>
        <dbReference type="SAM" id="SignalP"/>
    </source>
</evidence>
<keyword evidence="2" id="KW-0325">Glycoprotein</keyword>
<dbReference type="GO" id="GO:0004866">
    <property type="term" value="F:endopeptidase inhibitor activity"/>
    <property type="evidence" value="ECO:0007669"/>
    <property type="project" value="InterPro"/>
</dbReference>
<evidence type="ECO:0000256" key="3">
    <source>
        <dbReference type="ARBA" id="ARBA00057615"/>
    </source>
</evidence>
<dbReference type="Pfam" id="PF01835">
    <property type="entry name" value="MG2"/>
    <property type="match status" value="1"/>
</dbReference>
<dbReference type="EMBL" id="KK115017">
    <property type="protein sequence ID" value="KFM63963.1"/>
    <property type="molecule type" value="Genomic_DNA"/>
</dbReference>
<dbReference type="InterPro" id="IPR002890">
    <property type="entry name" value="MG2"/>
</dbReference>
<accession>A0A087TFS4</accession>
<feature type="domain" description="Macroglobulin" evidence="7">
    <location>
        <begin position="142"/>
        <end position="232"/>
    </location>
</feature>
<dbReference type="OMA" id="HIRNETQ"/>
<proteinExistence type="predicted"/>
<evidence type="ECO:0000256" key="4">
    <source>
        <dbReference type="ARBA" id="ARBA00063781"/>
    </source>
</evidence>